<dbReference type="EMBL" id="QTTT01000001">
    <property type="protein sequence ID" value="REE99227.1"/>
    <property type="molecule type" value="Genomic_DNA"/>
</dbReference>
<evidence type="ECO:0000313" key="1">
    <source>
        <dbReference type="EMBL" id="REE99227.1"/>
    </source>
</evidence>
<proteinExistence type="predicted"/>
<accession>A0A3D9SUE9</accession>
<reference evidence="1 2" key="1">
    <citation type="submission" date="2018-08" db="EMBL/GenBank/DDBJ databases">
        <title>Sequencing the genomes of 1000 actinobacteria strains.</title>
        <authorList>
            <person name="Klenk H.-P."/>
        </authorList>
    </citation>
    <scope>NUCLEOTIDE SEQUENCE [LARGE SCALE GENOMIC DNA]</scope>
    <source>
        <strain evidence="1 2">DSM 43927</strain>
    </source>
</reference>
<keyword evidence="2" id="KW-1185">Reference proteome</keyword>
<sequence length="72" mass="7878">MQSHTTAQVIHRLGELSAEFAGWRIGHGGSGHWWAVRGNELVRTRDVDELRARLRELSVPRPPGLAGPADAA</sequence>
<evidence type="ECO:0000313" key="2">
    <source>
        <dbReference type="Proteomes" id="UP000256661"/>
    </source>
</evidence>
<gene>
    <name evidence="1" type="ORF">DFJ69_4735</name>
</gene>
<name>A0A3D9SUE9_9ACTN</name>
<dbReference type="Proteomes" id="UP000256661">
    <property type="component" value="Unassembled WGS sequence"/>
</dbReference>
<protein>
    <submittedName>
        <fullName evidence="1">Uncharacterized protein</fullName>
    </submittedName>
</protein>
<comment type="caution">
    <text evidence="1">The sequence shown here is derived from an EMBL/GenBank/DDBJ whole genome shotgun (WGS) entry which is preliminary data.</text>
</comment>
<dbReference type="RefSeq" id="WP_116024565.1">
    <property type="nucleotide sequence ID" value="NZ_QTTT01000001.1"/>
</dbReference>
<dbReference type="AlphaFoldDB" id="A0A3D9SUE9"/>
<dbReference type="OrthoDB" id="3480897at2"/>
<organism evidence="1 2">
    <name type="scientific">Thermomonospora umbrina</name>
    <dbReference type="NCBI Taxonomy" id="111806"/>
    <lineage>
        <taxon>Bacteria</taxon>
        <taxon>Bacillati</taxon>
        <taxon>Actinomycetota</taxon>
        <taxon>Actinomycetes</taxon>
        <taxon>Streptosporangiales</taxon>
        <taxon>Thermomonosporaceae</taxon>
        <taxon>Thermomonospora</taxon>
    </lineage>
</organism>